<dbReference type="STRING" id="1184251.TCELL_0707"/>
<reference evidence="1 2" key="1">
    <citation type="journal article" date="2012" name="J. Bacteriol.">
        <title>Complete genome sequence of the hyperthermophilic cellulolytic Crenarchaeon 'Thermogladius cellulolyticus' 1633.</title>
        <authorList>
            <person name="Mardanov A.V."/>
            <person name="Kochetkova T.V."/>
            <person name="Beletsky A.V."/>
            <person name="Bonch-Osmolovskaya E.A."/>
            <person name="Ravin N.V."/>
            <person name="Skryabin K.G."/>
        </authorList>
    </citation>
    <scope>NUCLEOTIDE SEQUENCE [LARGE SCALE GENOMIC DNA]</scope>
    <source>
        <strain evidence="2">DSM 22663 / VKM B-2946 / 1633</strain>
    </source>
</reference>
<dbReference type="RefSeq" id="WP_014737381.1">
    <property type="nucleotide sequence ID" value="NC_017954.1"/>
</dbReference>
<organism evidence="1 2">
    <name type="scientific">Thermogladius calderae (strain DSM 22663 / VKM B-2946 / 1633)</name>
    <dbReference type="NCBI Taxonomy" id="1184251"/>
    <lineage>
        <taxon>Archaea</taxon>
        <taxon>Thermoproteota</taxon>
        <taxon>Thermoprotei</taxon>
        <taxon>Desulfurococcales</taxon>
        <taxon>Desulfurococcaceae</taxon>
        <taxon>Thermogladius</taxon>
    </lineage>
</organism>
<evidence type="ECO:0000313" key="2">
    <source>
        <dbReference type="Proteomes" id="UP000005270"/>
    </source>
</evidence>
<accession>I3TEE3</accession>
<evidence type="ECO:0000313" key="1">
    <source>
        <dbReference type="EMBL" id="AFK51131.1"/>
    </source>
</evidence>
<dbReference type="OrthoDB" id="18309at2157"/>
<protein>
    <submittedName>
        <fullName evidence="1">Uncharacterized protein</fullName>
    </submittedName>
</protein>
<dbReference type="eggNOG" id="arCOG05992">
    <property type="taxonomic scope" value="Archaea"/>
</dbReference>
<dbReference type="EMBL" id="CP003531">
    <property type="protein sequence ID" value="AFK51131.1"/>
    <property type="molecule type" value="Genomic_DNA"/>
</dbReference>
<sequence length="340" mass="37196">MPIGVISEVYKGSLNADLHYVFTEVNKVLTTAEGSKLSHTIDIPKPVGVESLYAMLELLVETSSPWIDWKVKVNGVNVSKEFKPAVSIRHGGKFVHKLIYDVKSVLNTPESVSKARVHMTIRHEGGGDAVLKSIGFIVAYSQSDAYTTLRQYSGLLLLDKGERFRMSELCEHGGSKVDIVAYSPAPTYVTLSNGSSSRRLTAKGLINTQLDSEFCEVLELSNEGLSPLFVLNVLSSSVQIKRASLKVTRVVPVVTDRHLGLRVEIANVGETMPDEALLIVLDKGFVRGVKKLTPPPPGGTVEEVVGIQSAQRPESMTLRLVWKKLARTDFEDVQVSIPSV</sequence>
<name>I3TEE3_THEC1</name>
<dbReference type="KEGG" id="thg:TCELL_0707"/>
<proteinExistence type="predicted"/>
<gene>
    <name evidence="1" type="ordered locus">TCELL_0707</name>
</gene>
<dbReference type="Proteomes" id="UP000005270">
    <property type="component" value="Chromosome"/>
</dbReference>
<keyword evidence="2" id="KW-1185">Reference proteome</keyword>
<dbReference type="AlphaFoldDB" id="I3TEE3"/>
<dbReference type="InParanoid" id="I3TEE3"/>
<dbReference type="HOGENOM" id="CLU_788950_0_0_2"/>
<dbReference type="GeneID" id="25397196"/>